<feature type="region of interest" description="Disordered" evidence="1">
    <location>
        <begin position="1"/>
        <end position="101"/>
    </location>
</feature>
<name>A0A9P6EYT8_9FUNG</name>
<comment type="caution">
    <text evidence="2">The sequence shown here is derived from an EMBL/GenBank/DDBJ whole genome shotgun (WGS) entry which is preliminary data.</text>
</comment>
<organism evidence="2 3">
    <name type="scientific">Mortierella hygrophila</name>
    <dbReference type="NCBI Taxonomy" id="979708"/>
    <lineage>
        <taxon>Eukaryota</taxon>
        <taxon>Fungi</taxon>
        <taxon>Fungi incertae sedis</taxon>
        <taxon>Mucoromycota</taxon>
        <taxon>Mortierellomycotina</taxon>
        <taxon>Mortierellomycetes</taxon>
        <taxon>Mortierellales</taxon>
        <taxon>Mortierellaceae</taxon>
        <taxon>Mortierella</taxon>
    </lineage>
</organism>
<keyword evidence="3" id="KW-1185">Reference proteome</keyword>
<reference evidence="2" key="1">
    <citation type="journal article" date="2020" name="Fungal Divers.">
        <title>Resolving the Mortierellaceae phylogeny through synthesis of multi-gene phylogenetics and phylogenomics.</title>
        <authorList>
            <person name="Vandepol N."/>
            <person name="Liber J."/>
            <person name="Desiro A."/>
            <person name="Na H."/>
            <person name="Kennedy M."/>
            <person name="Barry K."/>
            <person name="Grigoriev I.V."/>
            <person name="Miller A.N."/>
            <person name="O'Donnell K."/>
            <person name="Stajich J.E."/>
            <person name="Bonito G."/>
        </authorList>
    </citation>
    <scope>NUCLEOTIDE SEQUENCE</scope>
    <source>
        <strain evidence="2">NRRL 2591</strain>
    </source>
</reference>
<dbReference type="Proteomes" id="UP000723463">
    <property type="component" value="Unassembled WGS sequence"/>
</dbReference>
<evidence type="ECO:0000313" key="3">
    <source>
        <dbReference type="Proteomes" id="UP000723463"/>
    </source>
</evidence>
<sequence>MTPSSQSAYDLLEDSEFDMTDASEEDEEEEEEEEEVEKEGGSDSLNSYFRKKSRHYSDYGDDIPEDEDALWSANAQKGPQGLSGMAERSSQGSTPRGETSA</sequence>
<dbReference type="AlphaFoldDB" id="A0A9P6EYT8"/>
<proteinExistence type="predicted"/>
<evidence type="ECO:0000313" key="2">
    <source>
        <dbReference type="EMBL" id="KAF9538384.1"/>
    </source>
</evidence>
<gene>
    <name evidence="2" type="ORF">EC957_006877</name>
</gene>
<feature type="compositionally biased region" description="Polar residues" evidence="1">
    <location>
        <begin position="88"/>
        <end position="101"/>
    </location>
</feature>
<evidence type="ECO:0000256" key="1">
    <source>
        <dbReference type="SAM" id="MobiDB-lite"/>
    </source>
</evidence>
<protein>
    <submittedName>
        <fullName evidence="2">Uncharacterized protein</fullName>
    </submittedName>
</protein>
<feature type="compositionally biased region" description="Acidic residues" evidence="1">
    <location>
        <begin position="59"/>
        <end position="69"/>
    </location>
</feature>
<dbReference type="EMBL" id="JAAAXW010000311">
    <property type="protein sequence ID" value="KAF9538384.1"/>
    <property type="molecule type" value="Genomic_DNA"/>
</dbReference>
<accession>A0A9P6EYT8</accession>
<feature type="compositionally biased region" description="Acidic residues" evidence="1">
    <location>
        <begin position="11"/>
        <end position="37"/>
    </location>
</feature>